<gene>
    <name evidence="2" type="ORF">ElyMa_004826300</name>
</gene>
<organism evidence="2 3">
    <name type="scientific">Elysia marginata</name>
    <dbReference type="NCBI Taxonomy" id="1093978"/>
    <lineage>
        <taxon>Eukaryota</taxon>
        <taxon>Metazoa</taxon>
        <taxon>Spiralia</taxon>
        <taxon>Lophotrochozoa</taxon>
        <taxon>Mollusca</taxon>
        <taxon>Gastropoda</taxon>
        <taxon>Heterobranchia</taxon>
        <taxon>Euthyneura</taxon>
        <taxon>Panpulmonata</taxon>
        <taxon>Sacoglossa</taxon>
        <taxon>Placobranchoidea</taxon>
        <taxon>Plakobranchidae</taxon>
        <taxon>Elysia</taxon>
    </lineage>
</organism>
<comment type="caution">
    <text evidence="2">The sequence shown here is derived from an EMBL/GenBank/DDBJ whole genome shotgun (WGS) entry which is preliminary data.</text>
</comment>
<evidence type="ECO:0000313" key="2">
    <source>
        <dbReference type="EMBL" id="GFS11062.1"/>
    </source>
</evidence>
<dbReference type="FunFam" id="3.30.420.10:FF:000032">
    <property type="entry name" value="Retrovirus-related Pol polyprotein from transposon 297-like Protein"/>
    <property type="match status" value="1"/>
</dbReference>
<dbReference type="InterPro" id="IPR001584">
    <property type="entry name" value="Integrase_cat-core"/>
</dbReference>
<dbReference type="Proteomes" id="UP000762676">
    <property type="component" value="Unassembled WGS sequence"/>
</dbReference>
<name>A0AAV4IP94_9GAST</name>
<dbReference type="SUPFAM" id="SSF53098">
    <property type="entry name" value="Ribonuclease H-like"/>
    <property type="match status" value="1"/>
</dbReference>
<dbReference type="EMBL" id="BMAT01009642">
    <property type="protein sequence ID" value="GFS11062.1"/>
    <property type="molecule type" value="Genomic_DNA"/>
</dbReference>
<feature type="domain" description="Integrase catalytic" evidence="1">
    <location>
        <begin position="52"/>
        <end position="211"/>
    </location>
</feature>
<keyword evidence="3" id="KW-1185">Reference proteome</keyword>
<dbReference type="GO" id="GO:0003676">
    <property type="term" value="F:nucleic acid binding"/>
    <property type="evidence" value="ECO:0007669"/>
    <property type="project" value="InterPro"/>
</dbReference>
<dbReference type="InterPro" id="IPR050951">
    <property type="entry name" value="Retrovirus_Pol_polyprotein"/>
</dbReference>
<evidence type="ECO:0000259" key="1">
    <source>
        <dbReference type="PROSITE" id="PS50994"/>
    </source>
</evidence>
<dbReference type="PROSITE" id="PS50994">
    <property type="entry name" value="INTEGRASE"/>
    <property type="match status" value="1"/>
</dbReference>
<dbReference type="InterPro" id="IPR036397">
    <property type="entry name" value="RNaseH_sf"/>
</dbReference>
<dbReference type="Pfam" id="PF00665">
    <property type="entry name" value="rve"/>
    <property type="match status" value="1"/>
</dbReference>
<dbReference type="PANTHER" id="PTHR37984">
    <property type="entry name" value="PROTEIN CBG26694"/>
    <property type="match status" value="1"/>
</dbReference>
<dbReference type="PANTHER" id="PTHR37984:SF15">
    <property type="entry name" value="INTEGRASE CATALYTIC DOMAIN-CONTAINING PROTEIN"/>
    <property type="match status" value="1"/>
</dbReference>
<reference evidence="2 3" key="1">
    <citation type="journal article" date="2021" name="Elife">
        <title>Chloroplast acquisition without the gene transfer in kleptoplastic sea slugs, Plakobranchus ocellatus.</title>
        <authorList>
            <person name="Maeda T."/>
            <person name="Takahashi S."/>
            <person name="Yoshida T."/>
            <person name="Shimamura S."/>
            <person name="Takaki Y."/>
            <person name="Nagai Y."/>
            <person name="Toyoda A."/>
            <person name="Suzuki Y."/>
            <person name="Arimoto A."/>
            <person name="Ishii H."/>
            <person name="Satoh N."/>
            <person name="Nishiyama T."/>
            <person name="Hasebe M."/>
            <person name="Maruyama T."/>
            <person name="Minagawa J."/>
            <person name="Obokata J."/>
            <person name="Shigenobu S."/>
        </authorList>
    </citation>
    <scope>NUCLEOTIDE SEQUENCE [LARGE SCALE GENOMIC DNA]</scope>
</reference>
<protein>
    <submittedName>
        <fullName evidence="2">Gypsy retrotransposon integrase-like protein 1</fullName>
    </submittedName>
</protein>
<accession>A0AAV4IP94</accession>
<dbReference type="Gene3D" id="3.30.420.10">
    <property type="entry name" value="Ribonuclease H-like superfamily/Ribonuclease H"/>
    <property type="match status" value="1"/>
</dbReference>
<proteinExistence type="predicted"/>
<dbReference type="Pfam" id="PF17921">
    <property type="entry name" value="Integrase_H2C2"/>
    <property type="match status" value="1"/>
</dbReference>
<dbReference type="AlphaFoldDB" id="A0AAV4IP94"/>
<evidence type="ECO:0000313" key="3">
    <source>
        <dbReference type="Proteomes" id="UP000762676"/>
    </source>
</evidence>
<dbReference type="Gene3D" id="1.10.340.70">
    <property type="match status" value="1"/>
</dbReference>
<dbReference type="InterPro" id="IPR012337">
    <property type="entry name" value="RNaseH-like_sf"/>
</dbReference>
<dbReference type="GO" id="GO:0015074">
    <property type="term" value="P:DNA integration"/>
    <property type="evidence" value="ECO:0007669"/>
    <property type="project" value="InterPro"/>
</dbReference>
<sequence>MAAKKTTDRILQDFYWPNVWNDVTQFCRSCDQCQRSAPRGLTSKVSLLKVPFIDEPFSGIAVDIVGPILPALEKGNKYIFTVADFCTRYPKAVTLRNIDTITVAEALADVFTRTGIPTEILSDRGTNCTSELMAEICRLLSMKRLTTSPYHPQCNGLVERFSGTLKRMLKKLAAARPRDWKRYINAALLAFREAPLDSLGFTPFELVFRRPASGPMAILRELWTEEIRDEEVKITYEYVVDLSEKLESMIELAHENLRTLSIRHKYHFDKKAK</sequence>
<dbReference type="InterPro" id="IPR041588">
    <property type="entry name" value="Integrase_H2C2"/>
</dbReference>